<dbReference type="EMBL" id="JAQLWV010000005">
    <property type="protein sequence ID" value="MDB7932490.1"/>
    <property type="molecule type" value="Genomic_DNA"/>
</dbReference>
<evidence type="ECO:0000313" key="3">
    <source>
        <dbReference type="Proteomes" id="UP001211173"/>
    </source>
</evidence>
<evidence type="ECO:0000256" key="1">
    <source>
        <dbReference type="SAM" id="Coils"/>
    </source>
</evidence>
<gene>
    <name evidence="2" type="ORF">PNE06_05335</name>
</gene>
<reference evidence="2" key="1">
    <citation type="submission" date="2023-01" db="EMBL/GenBank/DDBJ databases">
        <title>Human gut microbiome strain richness.</title>
        <authorList>
            <person name="Chen-Liaw A."/>
        </authorList>
    </citation>
    <scope>NUCLEOTIDE SEQUENCE</scope>
    <source>
        <strain evidence="2">1001287st1_F4_1001285I_161205</strain>
    </source>
</reference>
<organism evidence="2 3">
    <name type="scientific">Flavonifractor plautii</name>
    <name type="common">Fusobacterium plautii</name>
    <dbReference type="NCBI Taxonomy" id="292800"/>
    <lineage>
        <taxon>Bacteria</taxon>
        <taxon>Bacillati</taxon>
        <taxon>Bacillota</taxon>
        <taxon>Clostridia</taxon>
        <taxon>Eubacteriales</taxon>
        <taxon>Oscillospiraceae</taxon>
        <taxon>Flavonifractor</taxon>
    </lineage>
</organism>
<comment type="caution">
    <text evidence="2">The sequence shown here is derived from an EMBL/GenBank/DDBJ whole genome shotgun (WGS) entry which is preliminary data.</text>
</comment>
<name>A0AAW6CE30_FLAPL</name>
<dbReference type="AlphaFoldDB" id="A0AAW6CE30"/>
<dbReference type="InterPro" id="IPR008840">
    <property type="entry name" value="Sipho_Gp157"/>
</dbReference>
<proteinExistence type="predicted"/>
<protein>
    <submittedName>
        <fullName evidence="2">Siphovirus Gp157 family protein</fullName>
    </submittedName>
</protein>
<feature type="coiled-coil region" evidence="1">
    <location>
        <begin position="45"/>
        <end position="79"/>
    </location>
</feature>
<dbReference type="Proteomes" id="UP001211173">
    <property type="component" value="Unassembled WGS sequence"/>
</dbReference>
<dbReference type="Pfam" id="PF05565">
    <property type="entry name" value="Sipho_Gp157"/>
    <property type="match status" value="1"/>
</dbReference>
<sequence>MTLYEIDQAIQGLVDPETGELMDYEAFAALQMDRDAKIENMALWYKDLMADAKAIKEEADTLNERRKALENKAERLKSYLSLALDGEKFQTARCSVTFRKTSSIQVSNPEALIRWLEQNGYDAECVKYKEPEVSKTGIGKLIKEGVPVPYASIEQGRSVEVK</sequence>
<evidence type="ECO:0000313" key="2">
    <source>
        <dbReference type="EMBL" id="MDB7932490.1"/>
    </source>
</evidence>
<dbReference type="RefSeq" id="WP_195308752.1">
    <property type="nucleotide sequence ID" value="NZ_BAABXT010000001.1"/>
</dbReference>
<accession>A0AAW6CE30</accession>
<keyword evidence="1" id="KW-0175">Coiled coil</keyword>